<reference evidence="1 2" key="1">
    <citation type="journal article" date="2011" name="PLoS Pathog.">
        <title>Dynamic evolution of pathogenicity revealed by sequencing and comparative genomics of 19 Pseudomonas syringae isolates.</title>
        <authorList>
            <person name="Baltrus D.A."/>
            <person name="Nishimura M.T."/>
            <person name="Romanchuk A."/>
            <person name="Chang J.H."/>
            <person name="Mukhtar M.S."/>
            <person name="Cherkis K."/>
            <person name="Roach J."/>
            <person name="Grant S.R."/>
            <person name="Jones C.D."/>
            <person name="Dangl J.L."/>
        </authorList>
    </citation>
    <scope>NUCLEOTIDE SEQUENCE [LARGE SCALE GENOMIC DNA]</scope>
    <source>
        <strain evidence="2">race 4</strain>
    </source>
</reference>
<name>F3CJI3_PSESG</name>
<comment type="caution">
    <text evidence="1">The sequence shown here is derived from an EMBL/GenBank/DDBJ whole genome shotgun (WGS) entry which is preliminary data.</text>
</comment>
<proteinExistence type="predicted"/>
<feature type="non-terminal residue" evidence="1">
    <location>
        <position position="34"/>
    </location>
</feature>
<dbReference type="BioCyc" id="PSYR875330:G11XH-7925-MONOMER"/>
<protein>
    <submittedName>
        <fullName evidence="1">Conjugal transfer protein</fullName>
    </submittedName>
</protein>
<feature type="non-terminal residue" evidence="1">
    <location>
        <position position="1"/>
    </location>
</feature>
<evidence type="ECO:0000313" key="2">
    <source>
        <dbReference type="Proteomes" id="UP000005466"/>
    </source>
</evidence>
<dbReference type="AlphaFoldDB" id="F3CJI3"/>
<accession>F3CJI3</accession>
<gene>
    <name evidence="1" type="ORF">Pgy4_41289</name>
</gene>
<sequence length="34" mass="3752">VVLAIEIGFINTMMIKDGMLNTNLEGNLTILIVF</sequence>
<dbReference type="Proteomes" id="UP000005466">
    <property type="component" value="Unassembled WGS sequence"/>
</dbReference>
<dbReference type="EMBL" id="ADWY01004058">
    <property type="protein sequence ID" value="EGH19425.1"/>
    <property type="molecule type" value="Genomic_DNA"/>
</dbReference>
<evidence type="ECO:0000313" key="1">
    <source>
        <dbReference type="EMBL" id="EGH19425.1"/>
    </source>
</evidence>
<organism evidence="1 2">
    <name type="scientific">Pseudomonas savastanoi pv. glycinea str. race 4</name>
    <dbReference type="NCBI Taxonomy" id="875330"/>
    <lineage>
        <taxon>Bacteria</taxon>
        <taxon>Pseudomonadati</taxon>
        <taxon>Pseudomonadota</taxon>
        <taxon>Gammaproteobacteria</taxon>
        <taxon>Pseudomonadales</taxon>
        <taxon>Pseudomonadaceae</taxon>
        <taxon>Pseudomonas</taxon>
    </lineage>
</organism>